<dbReference type="PROSITE" id="PS51257">
    <property type="entry name" value="PROKAR_LIPOPROTEIN"/>
    <property type="match status" value="1"/>
</dbReference>
<reference evidence="4 5" key="1">
    <citation type="submission" date="2019-02" db="EMBL/GenBank/DDBJ databases">
        <title>Sequencing the genomes of 1000 actinobacteria strains.</title>
        <authorList>
            <person name="Klenk H.-P."/>
        </authorList>
    </citation>
    <scope>NUCLEOTIDE SEQUENCE [LARGE SCALE GENOMIC DNA]</scope>
    <source>
        <strain evidence="4 5">DSM 17364</strain>
    </source>
</reference>
<evidence type="ECO:0000313" key="5">
    <source>
        <dbReference type="Proteomes" id="UP000292685"/>
    </source>
</evidence>
<keyword evidence="2" id="KW-0732">Signal</keyword>
<dbReference type="RefSeq" id="WP_130451020.1">
    <property type="nucleotide sequence ID" value="NZ_SHLA01000001.1"/>
</dbReference>
<feature type="domain" description="AMIN-like" evidence="3">
    <location>
        <begin position="70"/>
        <end position="192"/>
    </location>
</feature>
<protein>
    <recommendedName>
        <fullName evidence="3">AMIN-like domain-containing protein</fullName>
    </recommendedName>
</protein>
<evidence type="ECO:0000256" key="2">
    <source>
        <dbReference type="SAM" id="SignalP"/>
    </source>
</evidence>
<keyword evidence="5" id="KW-1185">Reference proteome</keyword>
<feature type="signal peptide" evidence="2">
    <location>
        <begin position="1"/>
        <end position="22"/>
    </location>
</feature>
<evidence type="ECO:0000313" key="4">
    <source>
        <dbReference type="EMBL" id="RZU62414.1"/>
    </source>
</evidence>
<dbReference type="AlphaFoldDB" id="A0A4Q8AE26"/>
<name>A0A4Q8AE26_9MICC</name>
<dbReference type="Proteomes" id="UP000292685">
    <property type="component" value="Unassembled WGS sequence"/>
</dbReference>
<comment type="caution">
    <text evidence="4">The sequence shown here is derived from an EMBL/GenBank/DDBJ whole genome shotgun (WGS) entry which is preliminary data.</text>
</comment>
<proteinExistence type="predicted"/>
<dbReference type="Pfam" id="PF24837">
    <property type="entry name" value="AMIN-like"/>
    <property type="match status" value="1"/>
</dbReference>
<dbReference type="OrthoDB" id="3393679at2"/>
<sequence length="193" mass="20473">MRTARRRPARAVVAAVVVLLLAACGGTPEPDNGAAPAPVLPGAYDTADRQSKGFPAAVRPPDNEQHLLLDVVRTGDHPGYDRIVFAHSGDGLPGWRTEYVDQPVSPGSGHDITMAGDAYLAIYVTGLQPGMAGAEHGHAVVDTEWTGQRIAIAQTVTTAVFEGAASYFVSLDAQRAYSVVMYDDGRLVIDFEE</sequence>
<feature type="region of interest" description="Disordered" evidence="1">
    <location>
        <begin position="30"/>
        <end position="60"/>
    </location>
</feature>
<dbReference type="InterPro" id="IPR056303">
    <property type="entry name" value="AMIN-like"/>
</dbReference>
<accession>A0A4Q8AE26</accession>
<gene>
    <name evidence="4" type="ORF">EV380_2008</name>
</gene>
<dbReference type="EMBL" id="SHLA01000001">
    <property type="protein sequence ID" value="RZU62414.1"/>
    <property type="molecule type" value="Genomic_DNA"/>
</dbReference>
<evidence type="ECO:0000256" key="1">
    <source>
        <dbReference type="SAM" id="MobiDB-lite"/>
    </source>
</evidence>
<feature type="chain" id="PRO_5038567651" description="AMIN-like domain-containing protein" evidence="2">
    <location>
        <begin position="23"/>
        <end position="193"/>
    </location>
</feature>
<organism evidence="4 5">
    <name type="scientific">Zhihengliuella halotolerans</name>
    <dbReference type="NCBI Taxonomy" id="370736"/>
    <lineage>
        <taxon>Bacteria</taxon>
        <taxon>Bacillati</taxon>
        <taxon>Actinomycetota</taxon>
        <taxon>Actinomycetes</taxon>
        <taxon>Micrococcales</taxon>
        <taxon>Micrococcaceae</taxon>
        <taxon>Zhihengliuella</taxon>
    </lineage>
</organism>
<evidence type="ECO:0000259" key="3">
    <source>
        <dbReference type="Pfam" id="PF24837"/>
    </source>
</evidence>